<organism evidence="1 2">
    <name type="scientific">Solanum tuberosum</name>
    <name type="common">Potato</name>
    <dbReference type="NCBI Taxonomy" id="4113"/>
    <lineage>
        <taxon>Eukaryota</taxon>
        <taxon>Viridiplantae</taxon>
        <taxon>Streptophyta</taxon>
        <taxon>Embryophyta</taxon>
        <taxon>Tracheophyta</taxon>
        <taxon>Spermatophyta</taxon>
        <taxon>Magnoliopsida</taxon>
        <taxon>eudicotyledons</taxon>
        <taxon>Gunneridae</taxon>
        <taxon>Pentapetalae</taxon>
        <taxon>asterids</taxon>
        <taxon>lamiids</taxon>
        <taxon>Solanales</taxon>
        <taxon>Solanaceae</taxon>
        <taxon>Solanoideae</taxon>
        <taxon>Solaneae</taxon>
        <taxon>Solanum</taxon>
    </lineage>
</organism>
<dbReference type="Gramene" id="PGSC0003DMT400055152">
    <property type="protein sequence ID" value="PGSC0003DMT400055152"/>
    <property type="gene ID" value="PGSC0003DMG400021404"/>
</dbReference>
<dbReference type="PaxDb" id="4113-PGSC0003DMT400055152"/>
<dbReference type="AlphaFoldDB" id="M1BXF1"/>
<protein>
    <submittedName>
        <fullName evidence="1">Uncharacterized protein</fullName>
    </submittedName>
</protein>
<name>M1BXF1_SOLTU</name>
<dbReference type="EnsemblPlants" id="PGSC0003DMT400055152">
    <property type="protein sequence ID" value="PGSC0003DMT400055152"/>
    <property type="gene ID" value="PGSC0003DMG400021404"/>
</dbReference>
<dbReference type="InParanoid" id="M1BXF1"/>
<dbReference type="eggNOG" id="ENOG502S5G0">
    <property type="taxonomic scope" value="Eukaryota"/>
</dbReference>
<evidence type="ECO:0000313" key="2">
    <source>
        <dbReference type="Proteomes" id="UP000011115"/>
    </source>
</evidence>
<sequence>MSPGIVDIRRSSSIAFSWEDSPGLSKYFIRHQNFSSSNYHFNGEKIPPPPPCAAFRPPIIGKSSSLRDDPFITALIECTKSTTLGNSKKASIDYNGSSKGSKKSSYFCMIFSCKQSLDEVKVGNFVKLSNLPPIPRPRSRGRYRALSIVDDD</sequence>
<dbReference type="OMA" id="GSCETHD"/>
<reference evidence="2" key="1">
    <citation type="journal article" date="2011" name="Nature">
        <title>Genome sequence and analysis of the tuber crop potato.</title>
        <authorList>
            <consortium name="The Potato Genome Sequencing Consortium"/>
        </authorList>
    </citation>
    <scope>NUCLEOTIDE SEQUENCE [LARGE SCALE GENOMIC DNA]</scope>
    <source>
        <strain evidence="2">cv. DM1-3 516 R44</strain>
    </source>
</reference>
<keyword evidence="2" id="KW-1185">Reference proteome</keyword>
<reference evidence="1" key="2">
    <citation type="submission" date="2015-06" db="UniProtKB">
        <authorList>
            <consortium name="EnsemblPlants"/>
        </authorList>
    </citation>
    <scope>IDENTIFICATION</scope>
    <source>
        <strain evidence="1">DM1-3 516 R44</strain>
    </source>
</reference>
<accession>M1BXF1</accession>
<evidence type="ECO:0000313" key="1">
    <source>
        <dbReference type="EnsemblPlants" id="PGSC0003DMT400055152"/>
    </source>
</evidence>
<dbReference type="PANTHER" id="PTHR33696:SF24">
    <property type="entry name" value="FLZ-TYPE DOMAIN-CONTAINING PROTEIN"/>
    <property type="match status" value="1"/>
</dbReference>
<dbReference type="HOGENOM" id="CLU_146338_0_0_1"/>
<dbReference type="Proteomes" id="UP000011115">
    <property type="component" value="Unassembled WGS sequence"/>
</dbReference>
<proteinExistence type="predicted"/>
<dbReference type="PANTHER" id="PTHR33696">
    <property type="entry name" value="T22J18.15-RELATED"/>
    <property type="match status" value="1"/>
</dbReference>